<evidence type="ECO:0000313" key="2">
    <source>
        <dbReference type="Proteomes" id="UP000245383"/>
    </source>
</evidence>
<reference evidence="1 2" key="1">
    <citation type="journal article" date="2018" name="MBio">
        <title>Comparative Genomics Reveals the Core Gene Toolbox for the Fungus-Insect Symbiosis.</title>
        <authorList>
            <person name="Wang Y."/>
            <person name="Stata M."/>
            <person name="Wang W."/>
            <person name="Stajich J.E."/>
            <person name="White M.M."/>
            <person name="Moncalvo J.M."/>
        </authorList>
    </citation>
    <scope>NUCLEOTIDE SEQUENCE [LARGE SCALE GENOMIC DNA]</scope>
    <source>
        <strain evidence="1 2">SWE-8-4</strain>
    </source>
</reference>
<organism evidence="1 2">
    <name type="scientific">Smittium simulii</name>
    <dbReference type="NCBI Taxonomy" id="133385"/>
    <lineage>
        <taxon>Eukaryota</taxon>
        <taxon>Fungi</taxon>
        <taxon>Fungi incertae sedis</taxon>
        <taxon>Zoopagomycota</taxon>
        <taxon>Kickxellomycotina</taxon>
        <taxon>Harpellomycetes</taxon>
        <taxon>Harpellales</taxon>
        <taxon>Legeriomycetaceae</taxon>
        <taxon>Smittium</taxon>
    </lineage>
</organism>
<dbReference type="AlphaFoldDB" id="A0A2T9YW40"/>
<sequence length="237" mass="27790">MSIEELKTYEEFDKRLVSGRIIKLPEDLPDGRIIDLFDEYLFMVPMSKYEDIEFFKNFYSDLNTLIICDVDDNRDECDVNMESSYNYYTLREKTHDIFSKYCKFGKTHKLVAKMDFDAIINKQYLYKVVKFMADNSDKRMYYGNAFFEPTGIAMGGNFYALTEALLLDYCSCKTPLAYTQAEDLWFGRTINTCVKSKNLTEDEQINYIRNDGTKILHKNYVSNGVKLKLGKEVAKTY</sequence>
<keyword evidence="2" id="KW-1185">Reference proteome</keyword>
<evidence type="ECO:0000313" key="1">
    <source>
        <dbReference type="EMBL" id="PVU96545.1"/>
    </source>
</evidence>
<accession>A0A2T9YW40</accession>
<dbReference type="EMBL" id="MBFR01000029">
    <property type="protein sequence ID" value="PVU96545.1"/>
    <property type="molecule type" value="Genomic_DNA"/>
</dbReference>
<gene>
    <name evidence="1" type="ORF">BB561_001105</name>
</gene>
<dbReference type="OrthoDB" id="2360774at2759"/>
<evidence type="ECO:0008006" key="3">
    <source>
        <dbReference type="Google" id="ProtNLM"/>
    </source>
</evidence>
<name>A0A2T9YW40_9FUNG</name>
<protein>
    <recommendedName>
        <fullName evidence="3">Hexosyltransferase</fullName>
    </recommendedName>
</protein>
<comment type="caution">
    <text evidence="1">The sequence shown here is derived from an EMBL/GenBank/DDBJ whole genome shotgun (WGS) entry which is preliminary data.</text>
</comment>
<proteinExistence type="predicted"/>
<dbReference type="Proteomes" id="UP000245383">
    <property type="component" value="Unassembled WGS sequence"/>
</dbReference>